<accession>A0A1D8N981</accession>
<evidence type="ECO:0000313" key="1">
    <source>
        <dbReference type="EMBL" id="AOW02195.1"/>
    </source>
</evidence>
<dbReference type="EMBL" id="CP017555">
    <property type="protein sequence ID" value="AOW02195.1"/>
    <property type="molecule type" value="Genomic_DNA"/>
</dbReference>
<dbReference type="RefSeq" id="XP_068138271.1">
    <property type="nucleotide sequence ID" value="XM_068282170.1"/>
</dbReference>
<dbReference type="AlphaFoldDB" id="A0A1D8N981"/>
<protein>
    <submittedName>
        <fullName evidence="1">Uncharacterized protein</fullName>
    </submittedName>
</protein>
<name>A0A1D8N981_YARLL</name>
<dbReference type="GeneID" id="94582812"/>
<dbReference type="VEuPathDB" id="FungiDB:YALI1_C02044g"/>
<dbReference type="Proteomes" id="UP000182444">
    <property type="component" value="Chromosome 1C"/>
</dbReference>
<evidence type="ECO:0000313" key="2">
    <source>
        <dbReference type="Proteomes" id="UP000182444"/>
    </source>
</evidence>
<gene>
    <name evidence="1" type="ORF">YALI1_C02044g</name>
</gene>
<proteinExistence type="predicted"/>
<sequence>MPHRHRPRLRIQNEQKNIDWTNIDGHAIPDHAQLPHIRSFLFSPPPAATDTDKNLKCLITPQDSQT</sequence>
<reference evidence="1 2" key="1">
    <citation type="journal article" date="2016" name="PLoS ONE">
        <title>Sequence Assembly of Yarrowia lipolytica Strain W29/CLIB89 Shows Transposable Element Diversity.</title>
        <authorList>
            <person name="Magnan C."/>
            <person name="Yu J."/>
            <person name="Chang I."/>
            <person name="Jahn E."/>
            <person name="Kanomata Y."/>
            <person name="Wu J."/>
            <person name="Zeller M."/>
            <person name="Oakes M."/>
            <person name="Baldi P."/>
            <person name="Sandmeyer S."/>
        </authorList>
    </citation>
    <scope>NUCLEOTIDE SEQUENCE [LARGE SCALE GENOMIC DNA]</scope>
    <source>
        <strain evidence="2">CLIB89(W29)</strain>
    </source>
</reference>
<organism evidence="1 2">
    <name type="scientific">Yarrowia lipolytica</name>
    <name type="common">Candida lipolytica</name>
    <dbReference type="NCBI Taxonomy" id="4952"/>
    <lineage>
        <taxon>Eukaryota</taxon>
        <taxon>Fungi</taxon>
        <taxon>Dikarya</taxon>
        <taxon>Ascomycota</taxon>
        <taxon>Saccharomycotina</taxon>
        <taxon>Dipodascomycetes</taxon>
        <taxon>Dipodascales</taxon>
        <taxon>Dipodascales incertae sedis</taxon>
        <taxon>Yarrowia</taxon>
    </lineage>
</organism>